<dbReference type="GO" id="GO:0008757">
    <property type="term" value="F:S-adenosylmethionine-dependent methyltransferase activity"/>
    <property type="evidence" value="ECO:0007669"/>
    <property type="project" value="InterPro"/>
</dbReference>
<dbReference type="InterPro" id="IPR013216">
    <property type="entry name" value="Methyltransf_11"/>
</dbReference>
<evidence type="ECO:0000259" key="1">
    <source>
        <dbReference type="Pfam" id="PF08241"/>
    </source>
</evidence>
<reference evidence="2 3" key="1">
    <citation type="submission" date="2013-09" db="EMBL/GenBank/DDBJ databases">
        <title>Genome sequencing of Arenimonas oryziterrae.</title>
        <authorList>
            <person name="Chen F."/>
            <person name="Wang G."/>
        </authorList>
    </citation>
    <scope>NUCLEOTIDE SEQUENCE [LARGE SCALE GENOMIC DNA]</scope>
    <source>
        <strain evidence="2 3">YC6267</strain>
    </source>
</reference>
<dbReference type="Proteomes" id="UP000029385">
    <property type="component" value="Unassembled WGS sequence"/>
</dbReference>
<dbReference type="Pfam" id="PF08241">
    <property type="entry name" value="Methyltransf_11"/>
    <property type="match status" value="1"/>
</dbReference>
<evidence type="ECO:0000313" key="2">
    <source>
        <dbReference type="EMBL" id="KFN41270.1"/>
    </source>
</evidence>
<evidence type="ECO:0000313" key="3">
    <source>
        <dbReference type="Proteomes" id="UP000029385"/>
    </source>
</evidence>
<dbReference type="STRING" id="1121015.GCA_000420545_00297"/>
<dbReference type="PATRIC" id="fig|1121015.4.peg.2706"/>
<accession>A0A091B9Y4</accession>
<comment type="caution">
    <text evidence="2">The sequence shown here is derived from an EMBL/GenBank/DDBJ whole genome shotgun (WGS) entry which is preliminary data.</text>
</comment>
<organism evidence="2 3">
    <name type="scientific">Arenimonas oryziterrae DSM 21050 = YC6267</name>
    <dbReference type="NCBI Taxonomy" id="1121015"/>
    <lineage>
        <taxon>Bacteria</taxon>
        <taxon>Pseudomonadati</taxon>
        <taxon>Pseudomonadota</taxon>
        <taxon>Gammaproteobacteria</taxon>
        <taxon>Lysobacterales</taxon>
        <taxon>Lysobacteraceae</taxon>
        <taxon>Arenimonas</taxon>
    </lineage>
</organism>
<dbReference type="Gene3D" id="3.40.50.150">
    <property type="entry name" value="Vaccinia Virus protein VP39"/>
    <property type="match status" value="1"/>
</dbReference>
<proteinExistence type="predicted"/>
<name>A0A091B9Y4_9GAMM</name>
<dbReference type="AlphaFoldDB" id="A0A091B9Y4"/>
<dbReference type="SUPFAM" id="SSF53335">
    <property type="entry name" value="S-adenosyl-L-methionine-dependent methyltransferases"/>
    <property type="match status" value="1"/>
</dbReference>
<keyword evidence="3" id="KW-1185">Reference proteome</keyword>
<gene>
    <name evidence="2" type="ORF">N789_05120</name>
</gene>
<feature type="domain" description="Methyltransferase type 11" evidence="1">
    <location>
        <begin position="18"/>
        <end position="67"/>
    </location>
</feature>
<dbReference type="InterPro" id="IPR029063">
    <property type="entry name" value="SAM-dependent_MTases_sf"/>
</dbReference>
<protein>
    <recommendedName>
        <fullName evidence="1">Methyltransferase type 11 domain-containing protein</fullName>
    </recommendedName>
</protein>
<dbReference type="EMBL" id="AVCI01000045">
    <property type="protein sequence ID" value="KFN41270.1"/>
    <property type="molecule type" value="Genomic_DNA"/>
</dbReference>
<sequence length="168" mass="18553">MLAQVLSLHRSAPGFDGQFRCEDDALPLAPDSLSLVFSLFVLESSRDAPALVAEYARVLKPEGVVLIISLNPWSPTRLRWALQAGVTRSAGAVEDLLRNAGLDVLRRHYLGPNWASKQGVTLMEDRRPRLFDAFRAATLIVARRREIPLTPQRKPMPAVGLRTGMSPS</sequence>